<organism evidence="4 5">
    <name type="scientific">Candidatus Ventrousia excrementavium</name>
    <dbReference type="NCBI Taxonomy" id="2840961"/>
    <lineage>
        <taxon>Bacteria</taxon>
        <taxon>Bacillati</taxon>
        <taxon>Bacillota</taxon>
        <taxon>Clostridia</taxon>
        <taxon>Eubacteriales</taxon>
        <taxon>Clostridiaceae</taxon>
        <taxon>Clostridiaceae incertae sedis</taxon>
        <taxon>Candidatus Ventrousia</taxon>
    </lineage>
</organism>
<dbReference type="InterPro" id="IPR041698">
    <property type="entry name" value="Methyltransf_25"/>
</dbReference>
<dbReference type="EMBL" id="DVMR01000058">
    <property type="protein sequence ID" value="HIU44125.1"/>
    <property type="molecule type" value="Genomic_DNA"/>
</dbReference>
<evidence type="ECO:0000256" key="1">
    <source>
        <dbReference type="ARBA" id="ARBA00022603"/>
    </source>
</evidence>
<comment type="caution">
    <text evidence="4">The sequence shown here is derived from an EMBL/GenBank/DDBJ whole genome shotgun (WGS) entry which is preliminary data.</text>
</comment>
<keyword evidence="1 4" id="KW-0489">Methyltransferase</keyword>
<dbReference type="PANTHER" id="PTHR43861">
    <property type="entry name" value="TRANS-ACONITATE 2-METHYLTRANSFERASE-RELATED"/>
    <property type="match status" value="1"/>
</dbReference>
<dbReference type="Gene3D" id="2.20.25.110">
    <property type="entry name" value="S-adenosyl-L-methionine-dependent methyltransferases"/>
    <property type="match status" value="1"/>
</dbReference>
<evidence type="ECO:0000313" key="4">
    <source>
        <dbReference type="EMBL" id="HIU44125.1"/>
    </source>
</evidence>
<reference evidence="4" key="2">
    <citation type="journal article" date="2021" name="PeerJ">
        <title>Extensive microbial diversity within the chicken gut microbiome revealed by metagenomics and culture.</title>
        <authorList>
            <person name="Gilroy R."/>
            <person name="Ravi A."/>
            <person name="Getino M."/>
            <person name="Pursley I."/>
            <person name="Horton D.L."/>
            <person name="Alikhan N.F."/>
            <person name="Baker D."/>
            <person name="Gharbi K."/>
            <person name="Hall N."/>
            <person name="Watson M."/>
            <person name="Adriaenssens E.M."/>
            <person name="Foster-Nyarko E."/>
            <person name="Jarju S."/>
            <person name="Secka A."/>
            <person name="Antonio M."/>
            <person name="Oren A."/>
            <person name="Chaudhuri R.R."/>
            <person name="La Ragione R."/>
            <person name="Hildebrand F."/>
            <person name="Pallen M.J."/>
        </authorList>
    </citation>
    <scope>NUCLEOTIDE SEQUENCE</scope>
    <source>
        <strain evidence="4">CHK191-8634</strain>
    </source>
</reference>
<dbReference type="GO" id="GO:0032259">
    <property type="term" value="P:methylation"/>
    <property type="evidence" value="ECO:0007669"/>
    <property type="project" value="UniProtKB-KW"/>
</dbReference>
<dbReference type="InterPro" id="IPR029063">
    <property type="entry name" value="SAM-dependent_MTases_sf"/>
</dbReference>
<gene>
    <name evidence="4" type="ORF">IAB67_07520</name>
</gene>
<protein>
    <submittedName>
        <fullName evidence="4">Class I SAM-dependent methyltransferase</fullName>
    </submittedName>
</protein>
<dbReference type="CDD" id="cd02440">
    <property type="entry name" value="AdoMet_MTases"/>
    <property type="match status" value="1"/>
</dbReference>
<dbReference type="SUPFAM" id="SSF53335">
    <property type="entry name" value="S-adenosyl-L-methionine-dependent methyltransferases"/>
    <property type="match status" value="1"/>
</dbReference>
<evidence type="ECO:0000259" key="3">
    <source>
        <dbReference type="Pfam" id="PF13649"/>
    </source>
</evidence>
<dbReference type="Gene3D" id="3.40.50.150">
    <property type="entry name" value="Vaccinia Virus protein VP39"/>
    <property type="match status" value="1"/>
</dbReference>
<dbReference type="GO" id="GO:0008168">
    <property type="term" value="F:methyltransferase activity"/>
    <property type="evidence" value="ECO:0007669"/>
    <property type="project" value="UniProtKB-KW"/>
</dbReference>
<evidence type="ECO:0000313" key="5">
    <source>
        <dbReference type="Proteomes" id="UP000824073"/>
    </source>
</evidence>
<dbReference type="Pfam" id="PF13649">
    <property type="entry name" value="Methyltransf_25"/>
    <property type="match status" value="1"/>
</dbReference>
<dbReference type="Proteomes" id="UP000824073">
    <property type="component" value="Unassembled WGS sequence"/>
</dbReference>
<proteinExistence type="predicted"/>
<reference evidence="4" key="1">
    <citation type="submission" date="2020-10" db="EMBL/GenBank/DDBJ databases">
        <authorList>
            <person name="Gilroy R."/>
        </authorList>
    </citation>
    <scope>NUCLEOTIDE SEQUENCE</scope>
    <source>
        <strain evidence="4">CHK191-8634</strain>
    </source>
</reference>
<evidence type="ECO:0000256" key="2">
    <source>
        <dbReference type="ARBA" id="ARBA00022679"/>
    </source>
</evidence>
<dbReference type="PANTHER" id="PTHR43861:SF1">
    <property type="entry name" value="TRANS-ACONITATE 2-METHYLTRANSFERASE"/>
    <property type="match status" value="1"/>
</dbReference>
<keyword evidence="2" id="KW-0808">Transferase</keyword>
<feature type="domain" description="Methyltransferase" evidence="3">
    <location>
        <begin position="41"/>
        <end position="136"/>
    </location>
</feature>
<dbReference type="AlphaFoldDB" id="A0A9D1LLF0"/>
<accession>A0A9D1LLF0</accession>
<sequence length="256" mass="29038">MTQYSSLAGLYDCLTDNVPYEEYAAQIERLFRRYRQKPSIVLELACGTGSLTRLLAQRGYEMIAADISPDMLTVAREKCGDLPVPPVFICQDMCELDLYGTVQAAVCCLDSVNYLTDRRQLRRAFSRVSLFLEQGGLFLFDVKTPALFRAMDGLCSVDEGEGWFSAWRYGWDGRSRLCVHQVDLFFEQHGGYQRRTEEHVQRAYPREVLEQVLAETGFSLRGVFQGLSLHPAQEETGRLFFAAQKQSPTGTINGKK</sequence>
<name>A0A9D1LLF0_9CLOT</name>